<organism evidence="4">
    <name type="scientific">freshwater metagenome</name>
    <dbReference type="NCBI Taxonomy" id="449393"/>
    <lineage>
        <taxon>unclassified sequences</taxon>
        <taxon>metagenomes</taxon>
        <taxon>ecological metagenomes</taxon>
    </lineage>
</organism>
<dbReference type="EMBL" id="CAEZTQ010000077">
    <property type="protein sequence ID" value="CAB4572170.1"/>
    <property type="molecule type" value="Genomic_DNA"/>
</dbReference>
<evidence type="ECO:0000259" key="3">
    <source>
        <dbReference type="Pfam" id="PF18657"/>
    </source>
</evidence>
<keyword evidence="2" id="KW-1133">Transmembrane helix</keyword>
<feature type="compositionally biased region" description="Polar residues" evidence="1">
    <location>
        <begin position="516"/>
        <end position="530"/>
    </location>
</feature>
<keyword evidence="2" id="KW-0812">Transmembrane</keyword>
<feature type="region of interest" description="Disordered" evidence="1">
    <location>
        <begin position="471"/>
        <end position="530"/>
    </location>
</feature>
<feature type="domain" description="YDG" evidence="3">
    <location>
        <begin position="215"/>
        <end position="290"/>
    </location>
</feature>
<protein>
    <submittedName>
        <fullName evidence="4">Unannotated protein</fullName>
    </submittedName>
</protein>
<feature type="transmembrane region" description="Helical" evidence="2">
    <location>
        <begin position="681"/>
        <end position="700"/>
    </location>
</feature>
<name>A0A6J6E6H3_9ZZZZ</name>
<feature type="compositionally biased region" description="Low complexity" evidence="1">
    <location>
        <begin position="477"/>
        <end position="491"/>
    </location>
</feature>
<dbReference type="Pfam" id="PF18657">
    <property type="entry name" value="YDG"/>
    <property type="match status" value="1"/>
</dbReference>
<proteinExistence type="predicted"/>
<evidence type="ECO:0000313" key="4">
    <source>
        <dbReference type="EMBL" id="CAB4572170.1"/>
    </source>
</evidence>
<evidence type="ECO:0000256" key="2">
    <source>
        <dbReference type="SAM" id="Phobius"/>
    </source>
</evidence>
<dbReference type="InterPro" id="IPR041248">
    <property type="entry name" value="YDG"/>
</dbReference>
<reference evidence="4" key="1">
    <citation type="submission" date="2020-05" db="EMBL/GenBank/DDBJ databases">
        <authorList>
            <person name="Chiriac C."/>
            <person name="Salcher M."/>
            <person name="Ghai R."/>
            <person name="Kavagutti S V."/>
        </authorList>
    </citation>
    <scope>NUCLEOTIDE SEQUENCE</scope>
</reference>
<accession>A0A6J6E6H3</accession>
<sequence length="708" mass="72167">MSGACTVSGATLTPTAAGNSCVVRATKDADDNYLSRVSTDTNVIFAQAAQTSPVMVTSTSGTFGTDLALTSSGGTGTGAVSWSVVSGACTVSGATLTPTAAGNSCVVRATKTADNNFLSRASVDTAISFARGPQSIGITVGSLSLIYGQMEVLTASGGSGTGTYSFDYIAGPCSVSGQSVIATDIGTCTVTATRSGDANYVDATSAATSFSIARRPLSFSLTASNKPYDGSTTATVAIGNLSGVVNNDDVTVNLSRVIATFIDDEVGNNKVVVVTLQSNLLQGADASKYLHVTPVNPRANIVRANQTGLSFTSASSMTVGESLQLQASGGQSSGVVTFAVSSGDCVITGNQLTASRGGVNCVVAATKTGDARYNAMSVSQTVAVNKIAQQLTVQSGISTAVVGSTHVMSVTSDAFLAPTIAIANSSAPVCSISADVITFLAPGTCLVSVSQSGTDRYSPVAISQTIEVTAAPPPPTSVTTSPGVSTNTPVTNSRTPVAGEPPVAMTPSTTTTTTTLPPNQVDPTRPMTNQLGELPDLEAGSTTVMIRGQEVVAQVVATSENIVMRLPNKVEVVLAPTDEQGNALGVGTDGTIRVFGSQQIRVQMSGLIPGTTYSVYLFSEPTEIGRGVARADGTINELFPVPEELESGSHTLQVNGVGPDAEVISVALGILVMETSDNTRLVVTLIGFAMLCALFVPLSFRRRFSRNR</sequence>
<gene>
    <name evidence="4" type="ORF">UFOPK1704_00501</name>
</gene>
<dbReference type="AlphaFoldDB" id="A0A6J6E6H3"/>
<evidence type="ECO:0000256" key="1">
    <source>
        <dbReference type="SAM" id="MobiDB-lite"/>
    </source>
</evidence>
<keyword evidence="2" id="KW-0472">Membrane</keyword>